<dbReference type="InterPro" id="IPR003593">
    <property type="entry name" value="AAA+_ATPase"/>
</dbReference>
<dbReference type="PROSITE" id="PS00688">
    <property type="entry name" value="SIGMA54_INTERACT_3"/>
    <property type="match status" value="1"/>
</dbReference>
<dbReference type="PROSITE" id="PS50045">
    <property type="entry name" value="SIGMA54_INTERACT_4"/>
    <property type="match status" value="1"/>
</dbReference>
<evidence type="ECO:0000256" key="6">
    <source>
        <dbReference type="SAM" id="SignalP"/>
    </source>
</evidence>
<dbReference type="Pfam" id="PF00158">
    <property type="entry name" value="Sigma54_activat"/>
    <property type="match status" value="1"/>
</dbReference>
<dbReference type="Gene3D" id="1.10.8.60">
    <property type="match status" value="1"/>
</dbReference>
<feature type="domain" description="Sigma-54 factor interaction" evidence="7">
    <location>
        <begin position="146"/>
        <end position="375"/>
    </location>
</feature>
<protein>
    <submittedName>
        <fullName evidence="8">Sigma-54-dependent Fis family transcriptional regulator</fullName>
    </submittedName>
</protein>
<dbReference type="Proteomes" id="UP000228593">
    <property type="component" value="Unassembled WGS sequence"/>
</dbReference>
<evidence type="ECO:0000313" key="9">
    <source>
        <dbReference type="Proteomes" id="UP000228593"/>
    </source>
</evidence>
<dbReference type="Pfam" id="PF25601">
    <property type="entry name" value="AAA_lid_14"/>
    <property type="match status" value="1"/>
</dbReference>
<dbReference type="SUPFAM" id="SSF52172">
    <property type="entry name" value="CheY-like"/>
    <property type="match status" value="1"/>
</dbReference>
<keyword evidence="1" id="KW-0547">Nucleotide-binding</keyword>
<dbReference type="RefSeq" id="WP_099917062.1">
    <property type="nucleotide sequence ID" value="NZ_BMHS01000027.1"/>
</dbReference>
<dbReference type="InterPro" id="IPR002078">
    <property type="entry name" value="Sigma_54_int"/>
</dbReference>
<dbReference type="InterPro" id="IPR025943">
    <property type="entry name" value="Sigma_54_int_dom_ATP-bd_2"/>
</dbReference>
<reference evidence="8 9" key="1">
    <citation type="submission" date="2017-10" db="EMBL/GenBank/DDBJ databases">
        <title>Massilia psychrophilum sp. nov., a novel purple-pigmented bacterium isolated from Tianshan glacier, Xinjiang Municipality, China.</title>
        <authorList>
            <person name="Wang H."/>
        </authorList>
    </citation>
    <scope>NUCLEOTIDE SEQUENCE [LARGE SCALE GENOMIC DNA]</scope>
    <source>
        <strain evidence="8 9">JCM 30813</strain>
    </source>
</reference>
<evidence type="ECO:0000256" key="1">
    <source>
        <dbReference type="ARBA" id="ARBA00022741"/>
    </source>
</evidence>
<dbReference type="InterPro" id="IPR027417">
    <property type="entry name" value="P-loop_NTPase"/>
</dbReference>
<evidence type="ECO:0000256" key="3">
    <source>
        <dbReference type="ARBA" id="ARBA00023015"/>
    </source>
</evidence>
<keyword evidence="6" id="KW-0732">Signal</keyword>
<dbReference type="InterPro" id="IPR011006">
    <property type="entry name" value="CheY-like_superfamily"/>
</dbReference>
<dbReference type="Gene3D" id="3.40.50.300">
    <property type="entry name" value="P-loop containing nucleotide triphosphate hydrolases"/>
    <property type="match status" value="1"/>
</dbReference>
<dbReference type="InterPro" id="IPR045343">
    <property type="entry name" value="VpsR"/>
</dbReference>
<feature type="chain" id="PRO_5013621025" evidence="6">
    <location>
        <begin position="18"/>
        <end position="449"/>
    </location>
</feature>
<dbReference type="PROSITE" id="PS00676">
    <property type="entry name" value="SIGMA54_INTERACT_2"/>
    <property type="match status" value="1"/>
</dbReference>
<dbReference type="PANTHER" id="PTHR32071:SF120">
    <property type="entry name" value="TRANSCRIPTIONAL REGULATOR-RELATED"/>
    <property type="match status" value="1"/>
</dbReference>
<keyword evidence="9" id="KW-1185">Reference proteome</keyword>
<dbReference type="InterPro" id="IPR009057">
    <property type="entry name" value="Homeodomain-like_sf"/>
</dbReference>
<dbReference type="SUPFAM" id="SSF46689">
    <property type="entry name" value="Homeodomain-like"/>
    <property type="match status" value="1"/>
</dbReference>
<dbReference type="PRINTS" id="PR01590">
    <property type="entry name" value="HTHFIS"/>
</dbReference>
<dbReference type="EMBL" id="PDOB01000030">
    <property type="protein sequence ID" value="PIL38750.1"/>
    <property type="molecule type" value="Genomic_DNA"/>
</dbReference>
<keyword evidence="4" id="KW-0238">DNA-binding</keyword>
<dbReference type="GO" id="GO:0005524">
    <property type="term" value="F:ATP binding"/>
    <property type="evidence" value="ECO:0007669"/>
    <property type="project" value="UniProtKB-KW"/>
</dbReference>
<evidence type="ECO:0000313" key="8">
    <source>
        <dbReference type="EMBL" id="PIL38750.1"/>
    </source>
</evidence>
<gene>
    <name evidence="8" type="ORF">CR103_16580</name>
</gene>
<dbReference type="InterPro" id="IPR058031">
    <property type="entry name" value="AAA_lid_NorR"/>
</dbReference>
<dbReference type="InterPro" id="IPR002197">
    <property type="entry name" value="HTH_Fis"/>
</dbReference>
<dbReference type="Gene3D" id="1.10.10.60">
    <property type="entry name" value="Homeodomain-like"/>
    <property type="match status" value="1"/>
</dbReference>
<organism evidence="8 9">
    <name type="scientific">Massilia psychrophila</name>
    <dbReference type="NCBI Taxonomy" id="1603353"/>
    <lineage>
        <taxon>Bacteria</taxon>
        <taxon>Pseudomonadati</taxon>
        <taxon>Pseudomonadota</taxon>
        <taxon>Betaproteobacteria</taxon>
        <taxon>Burkholderiales</taxon>
        <taxon>Oxalobacteraceae</taxon>
        <taxon>Telluria group</taxon>
        <taxon>Massilia</taxon>
    </lineage>
</organism>
<keyword evidence="2" id="KW-0067">ATP-binding</keyword>
<evidence type="ECO:0000256" key="4">
    <source>
        <dbReference type="ARBA" id="ARBA00023125"/>
    </source>
</evidence>
<proteinExistence type="predicted"/>
<dbReference type="GO" id="GO:0006355">
    <property type="term" value="P:regulation of DNA-templated transcription"/>
    <property type="evidence" value="ECO:0007669"/>
    <property type="project" value="InterPro"/>
</dbReference>
<keyword evidence="5" id="KW-0804">Transcription</keyword>
<keyword evidence="3" id="KW-0805">Transcription regulation</keyword>
<evidence type="ECO:0000256" key="5">
    <source>
        <dbReference type="ARBA" id="ARBA00023163"/>
    </source>
</evidence>
<dbReference type="SMART" id="SM00382">
    <property type="entry name" value="AAA"/>
    <property type="match status" value="1"/>
</dbReference>
<dbReference type="FunFam" id="3.40.50.300:FF:000006">
    <property type="entry name" value="DNA-binding transcriptional regulator NtrC"/>
    <property type="match status" value="1"/>
</dbReference>
<dbReference type="Pfam" id="PF20161">
    <property type="entry name" value="VpsR"/>
    <property type="match status" value="1"/>
</dbReference>
<feature type="signal peptide" evidence="6">
    <location>
        <begin position="1"/>
        <end position="17"/>
    </location>
</feature>
<name>A0A2G8SY75_9BURK</name>
<sequence length="449" mass="48345">MSLKKLLCISPSAAAVAGALGAPDDCGGMLAEWDIHSVASLREASRALRARNYPVGLVLDLPGTEGCEATERFFREHWNVQWIGVLAPDALESKPCRALVATWLADFHTRPVDRQRLLHTLGHAHGLALLRSQPAASAATSGLAALTGDSAAIARLRAQIGKVAQSDAPVLIWGESGSGKELTAQAIHTHSARAAGPFVPINCGAIPPALIQSELFGHARGAFTGAARDKVGLIESAAGGTVFLDEIADLPKDLQSNLLRFLQEKTIYRIGSTRSIAVDVRVIAASHVNLQQAVADGMFREDLYYRLNVLPIDVPPLRERKDDLDMLAQHFFHTFATEKAPHLKGFGTEALRAIRQHDWPGNVRELINRTRRAMVLGEGRLIAPHDLGLAPCSTQERGAGLDASRIDAERAAIGASLERAGRNITHAARDLGVSRMTLYRLLAKHGIQT</sequence>
<dbReference type="OrthoDB" id="9761705at2"/>
<evidence type="ECO:0000256" key="2">
    <source>
        <dbReference type="ARBA" id="ARBA00022840"/>
    </source>
</evidence>
<dbReference type="CDD" id="cd00009">
    <property type="entry name" value="AAA"/>
    <property type="match status" value="1"/>
</dbReference>
<dbReference type="AlphaFoldDB" id="A0A2G8SY75"/>
<dbReference type="GO" id="GO:0043565">
    <property type="term" value="F:sequence-specific DNA binding"/>
    <property type="evidence" value="ECO:0007669"/>
    <property type="project" value="InterPro"/>
</dbReference>
<dbReference type="PANTHER" id="PTHR32071">
    <property type="entry name" value="TRANSCRIPTIONAL REGULATORY PROTEIN"/>
    <property type="match status" value="1"/>
</dbReference>
<evidence type="ECO:0000259" key="7">
    <source>
        <dbReference type="PROSITE" id="PS50045"/>
    </source>
</evidence>
<comment type="caution">
    <text evidence="8">The sequence shown here is derived from an EMBL/GenBank/DDBJ whole genome shotgun (WGS) entry which is preliminary data.</text>
</comment>
<accession>A0A2G8SY75</accession>
<dbReference type="SUPFAM" id="SSF52540">
    <property type="entry name" value="P-loop containing nucleoside triphosphate hydrolases"/>
    <property type="match status" value="1"/>
</dbReference>
<dbReference type="Pfam" id="PF02954">
    <property type="entry name" value="HTH_8"/>
    <property type="match status" value="1"/>
</dbReference>
<dbReference type="InterPro" id="IPR025944">
    <property type="entry name" value="Sigma_54_int_dom_CS"/>
</dbReference>